<organism evidence="1 2">
    <name type="scientific">Lepraria neglecta</name>
    <dbReference type="NCBI Taxonomy" id="209136"/>
    <lineage>
        <taxon>Eukaryota</taxon>
        <taxon>Fungi</taxon>
        <taxon>Dikarya</taxon>
        <taxon>Ascomycota</taxon>
        <taxon>Pezizomycotina</taxon>
        <taxon>Lecanoromycetes</taxon>
        <taxon>OSLEUM clade</taxon>
        <taxon>Lecanoromycetidae</taxon>
        <taxon>Lecanorales</taxon>
        <taxon>Lecanorineae</taxon>
        <taxon>Stereocaulaceae</taxon>
        <taxon>Lepraria</taxon>
    </lineage>
</organism>
<accession>A0AAD9Z742</accession>
<comment type="caution">
    <text evidence="1">The sequence shown here is derived from an EMBL/GenBank/DDBJ whole genome shotgun (WGS) entry which is preliminary data.</text>
</comment>
<name>A0AAD9Z742_9LECA</name>
<dbReference type="PANTHER" id="PTHR36847">
    <property type="entry name" value="AMIDOLIGASE ENZYME"/>
    <property type="match status" value="1"/>
</dbReference>
<dbReference type="InterPro" id="IPR022025">
    <property type="entry name" value="Amidoligase_2"/>
</dbReference>
<evidence type="ECO:0000313" key="2">
    <source>
        <dbReference type="Proteomes" id="UP001276659"/>
    </source>
</evidence>
<sequence length="389" mass="43723">MINPAYEITFGVEFEAILAFHESLLQHHLSTTVTTITTTTTEVDRPKIIKDISDDTRRAICQTQQEYMMTRPVYMGWGLTTPTTYPTGKAGFNFQEFFDNQIKKFGYRGYGGEVLHIAKSILPDGVAIHDSIASKYEDFGSWHVTQDRSLVGVDKETLAHEFERAKRDVGKEEIEDWDTHGVELTSCVLPYQPSSFAEINTHLTSLRGGPQSKHMASTTDHCGLHVHIHVHIGLPPPKDLLPGTPPPTFTLPTLQHLAYLLVIYEKAISQLHPSHRREGSAASMVDLQTNLDNFIDEPTFDFDIDFDLNLDDKWDSNWDTSLPTATSSPPPKSSDTHPISFAKTRAKIFSKNMTVEKLATLMGGKTKGHIVNWLYVAHTNNSARTLEFR</sequence>
<proteinExistence type="predicted"/>
<evidence type="ECO:0008006" key="3">
    <source>
        <dbReference type="Google" id="ProtNLM"/>
    </source>
</evidence>
<dbReference type="AlphaFoldDB" id="A0AAD9Z742"/>
<evidence type="ECO:0000313" key="1">
    <source>
        <dbReference type="EMBL" id="KAK3172635.1"/>
    </source>
</evidence>
<protein>
    <recommendedName>
        <fullName evidence="3">Amidoligase enzyme-domain-containing protein</fullName>
    </recommendedName>
</protein>
<keyword evidence="2" id="KW-1185">Reference proteome</keyword>
<dbReference type="PANTHER" id="PTHR36847:SF1">
    <property type="entry name" value="AMIDOLIGASE ENZYME"/>
    <property type="match status" value="1"/>
</dbReference>
<reference evidence="1" key="1">
    <citation type="submission" date="2022-11" db="EMBL/GenBank/DDBJ databases">
        <title>Chromosomal genome sequence assembly and mating type (MAT) locus characterization of the leprose asexual lichenized fungus Lepraria neglecta (Nyl.) Erichsen.</title>
        <authorList>
            <person name="Allen J.L."/>
            <person name="Pfeffer B."/>
        </authorList>
    </citation>
    <scope>NUCLEOTIDE SEQUENCE</scope>
    <source>
        <strain evidence="1">Allen 5258</strain>
    </source>
</reference>
<dbReference type="Pfam" id="PF12224">
    <property type="entry name" value="Amidoligase_2"/>
    <property type="match status" value="1"/>
</dbReference>
<dbReference type="EMBL" id="JASNWA010000007">
    <property type="protein sequence ID" value="KAK3172635.1"/>
    <property type="molecule type" value="Genomic_DNA"/>
</dbReference>
<dbReference type="Proteomes" id="UP001276659">
    <property type="component" value="Unassembled WGS sequence"/>
</dbReference>
<gene>
    <name evidence="1" type="ORF">OEA41_005959</name>
</gene>